<reference evidence="1 2" key="1">
    <citation type="journal article" date="2013" name="BMC Genomics">
        <title>Reconstruction of the lipid metabolism for the microalga Monoraphidium neglectum from its genome sequence reveals characteristics suitable for biofuel production.</title>
        <authorList>
            <person name="Bogen C."/>
            <person name="Al-Dilaimi A."/>
            <person name="Albersmeier A."/>
            <person name="Wichmann J."/>
            <person name="Grundmann M."/>
            <person name="Rupp O."/>
            <person name="Lauersen K.J."/>
            <person name="Blifernez-Klassen O."/>
            <person name="Kalinowski J."/>
            <person name="Goesmann A."/>
            <person name="Mussgnug J.H."/>
            <person name="Kruse O."/>
        </authorList>
    </citation>
    <scope>NUCLEOTIDE SEQUENCE [LARGE SCALE GENOMIC DNA]</scope>
    <source>
        <strain evidence="1 2">SAG 48.87</strain>
    </source>
</reference>
<dbReference type="Proteomes" id="UP000054498">
    <property type="component" value="Unassembled WGS sequence"/>
</dbReference>
<evidence type="ECO:0000313" key="1">
    <source>
        <dbReference type="EMBL" id="KIY98413.1"/>
    </source>
</evidence>
<evidence type="ECO:0008006" key="3">
    <source>
        <dbReference type="Google" id="ProtNLM"/>
    </source>
</evidence>
<accession>A0A0D2KS59</accession>
<sequence>VVSRHYVAAFTFKGPYMYLVKASAPTEEWAGAAQLLLASVRSFGLPAAARA</sequence>
<dbReference type="GeneID" id="25742422"/>
<feature type="non-terminal residue" evidence="1">
    <location>
        <position position="1"/>
    </location>
</feature>
<keyword evidence="2" id="KW-1185">Reference proteome</keyword>
<name>A0A0D2KS59_9CHLO</name>
<proteinExistence type="predicted"/>
<dbReference type="RefSeq" id="XP_013897433.1">
    <property type="nucleotide sequence ID" value="XM_014041979.1"/>
</dbReference>
<dbReference type="AlphaFoldDB" id="A0A0D2KS59"/>
<dbReference type="EMBL" id="KK102193">
    <property type="protein sequence ID" value="KIY98413.1"/>
    <property type="molecule type" value="Genomic_DNA"/>
</dbReference>
<dbReference type="KEGG" id="mng:MNEG_9547"/>
<gene>
    <name evidence="1" type="ORF">MNEG_9547</name>
</gene>
<evidence type="ECO:0000313" key="2">
    <source>
        <dbReference type="Proteomes" id="UP000054498"/>
    </source>
</evidence>
<dbReference type="Gene3D" id="3.40.1000.10">
    <property type="entry name" value="Mog1/PsbP, alpha/beta/alpha sandwich"/>
    <property type="match status" value="1"/>
</dbReference>
<organism evidence="1 2">
    <name type="scientific">Monoraphidium neglectum</name>
    <dbReference type="NCBI Taxonomy" id="145388"/>
    <lineage>
        <taxon>Eukaryota</taxon>
        <taxon>Viridiplantae</taxon>
        <taxon>Chlorophyta</taxon>
        <taxon>core chlorophytes</taxon>
        <taxon>Chlorophyceae</taxon>
        <taxon>CS clade</taxon>
        <taxon>Sphaeropleales</taxon>
        <taxon>Selenastraceae</taxon>
        <taxon>Monoraphidium</taxon>
    </lineage>
</organism>
<protein>
    <recommendedName>
        <fullName evidence="3">PsbP C-terminal domain-containing protein</fullName>
    </recommendedName>
</protein>